<dbReference type="Gene3D" id="1.10.10.10">
    <property type="entry name" value="Winged helix-like DNA-binding domain superfamily/Winged helix DNA-binding domain"/>
    <property type="match status" value="1"/>
</dbReference>
<dbReference type="GO" id="GO:0003700">
    <property type="term" value="F:DNA-binding transcription factor activity"/>
    <property type="evidence" value="ECO:0007669"/>
    <property type="project" value="InterPro"/>
</dbReference>
<sequence length="290" mass="31936">MDWDDLRFFAELARTGSLSAAARTLRVDHSTVARRITSLEDALGIRLFDRLPRGYALTPEGEHVREQVERLEEDVFALQRAVQGRGPGLSGTVRVSAPPAFASLFLSPRLGLLRERHPDIALELSGTNISVSLTRREADIALRLARPEGSSLVTRKVATAGYGLFASRAYASGRDPETMDLLGYEESLEHVPQQQWLRHFAKGRPFVFRTSDLVGLNSAVRAGLGAAVLPFFIAGGDPELVCLLRDGVPPRDLWLVVHEDVRRSPRVRAVMDVLIEILGRERALLEGSAA</sequence>
<evidence type="ECO:0000313" key="6">
    <source>
        <dbReference type="EMBL" id="QFU15599.1"/>
    </source>
</evidence>
<dbReference type="SUPFAM" id="SSF53850">
    <property type="entry name" value="Periplasmic binding protein-like II"/>
    <property type="match status" value="1"/>
</dbReference>
<feature type="domain" description="HTH lysR-type" evidence="5">
    <location>
        <begin position="1"/>
        <end position="58"/>
    </location>
</feature>
<protein>
    <submittedName>
        <fullName evidence="6">LysR family transcriptional regulator</fullName>
    </submittedName>
</protein>
<dbReference type="Pfam" id="PF00126">
    <property type="entry name" value="HTH_1"/>
    <property type="match status" value="1"/>
</dbReference>
<evidence type="ECO:0000259" key="5">
    <source>
        <dbReference type="PROSITE" id="PS50931"/>
    </source>
</evidence>
<dbReference type="InterPro" id="IPR036390">
    <property type="entry name" value="WH_DNA-bd_sf"/>
</dbReference>
<dbReference type="AlphaFoldDB" id="A0A5P9JTX3"/>
<name>A0A5P9JTX3_9HYPH</name>
<dbReference type="PANTHER" id="PTHR30537:SF3">
    <property type="entry name" value="TRANSCRIPTIONAL REGULATORY PROTEIN"/>
    <property type="match status" value="1"/>
</dbReference>
<dbReference type="KEGG" id="mico:GDR74_04875"/>
<dbReference type="InterPro" id="IPR005119">
    <property type="entry name" value="LysR_subst-bd"/>
</dbReference>
<dbReference type="InterPro" id="IPR058163">
    <property type="entry name" value="LysR-type_TF_proteobact-type"/>
</dbReference>
<proteinExistence type="inferred from homology"/>
<dbReference type="SUPFAM" id="SSF46785">
    <property type="entry name" value="Winged helix' DNA-binding domain"/>
    <property type="match status" value="1"/>
</dbReference>
<evidence type="ECO:0000256" key="1">
    <source>
        <dbReference type="ARBA" id="ARBA00009437"/>
    </source>
</evidence>
<dbReference type="Pfam" id="PF03466">
    <property type="entry name" value="LysR_substrate"/>
    <property type="match status" value="1"/>
</dbReference>
<dbReference type="GO" id="GO:0006351">
    <property type="term" value="P:DNA-templated transcription"/>
    <property type="evidence" value="ECO:0007669"/>
    <property type="project" value="TreeGrafter"/>
</dbReference>
<evidence type="ECO:0000256" key="3">
    <source>
        <dbReference type="ARBA" id="ARBA00023125"/>
    </source>
</evidence>
<keyword evidence="4" id="KW-0804">Transcription</keyword>
<dbReference type="EMBL" id="CP045423">
    <property type="protein sequence ID" value="QFU15599.1"/>
    <property type="molecule type" value="Genomic_DNA"/>
</dbReference>
<dbReference type="InterPro" id="IPR036388">
    <property type="entry name" value="WH-like_DNA-bd_sf"/>
</dbReference>
<accession>A0A5P9JTX3</accession>
<keyword evidence="2" id="KW-0805">Transcription regulation</keyword>
<dbReference type="Gene3D" id="3.40.190.290">
    <property type="match status" value="1"/>
</dbReference>
<reference evidence="6 7" key="1">
    <citation type="submission" date="2019-10" db="EMBL/GenBank/DDBJ databases">
        <title>Isolation, Identification of Microvirga thermotolerans HR1, a novel thermophilic bacterium and Comparative Genomics of the genus Microvirga.</title>
        <authorList>
            <person name="Li J."/>
            <person name="Zhang W."/>
            <person name="Lin M."/>
            <person name="Wang J."/>
        </authorList>
    </citation>
    <scope>NUCLEOTIDE SEQUENCE [LARGE SCALE GENOMIC DNA]</scope>
    <source>
        <strain evidence="6 7">HR1</strain>
    </source>
</reference>
<dbReference type="RefSeq" id="WP_152585244.1">
    <property type="nucleotide sequence ID" value="NZ_CP045423.1"/>
</dbReference>
<dbReference type="GO" id="GO:0043565">
    <property type="term" value="F:sequence-specific DNA binding"/>
    <property type="evidence" value="ECO:0007669"/>
    <property type="project" value="TreeGrafter"/>
</dbReference>
<keyword evidence="3" id="KW-0238">DNA-binding</keyword>
<evidence type="ECO:0000256" key="2">
    <source>
        <dbReference type="ARBA" id="ARBA00023015"/>
    </source>
</evidence>
<comment type="similarity">
    <text evidence="1">Belongs to the LysR transcriptional regulatory family.</text>
</comment>
<evidence type="ECO:0000256" key="4">
    <source>
        <dbReference type="ARBA" id="ARBA00023163"/>
    </source>
</evidence>
<dbReference type="PANTHER" id="PTHR30537">
    <property type="entry name" value="HTH-TYPE TRANSCRIPTIONAL REGULATOR"/>
    <property type="match status" value="1"/>
</dbReference>
<organism evidence="6 7">
    <name type="scientific">Microvirga thermotolerans</name>
    <dbReference type="NCBI Taxonomy" id="2651334"/>
    <lineage>
        <taxon>Bacteria</taxon>
        <taxon>Pseudomonadati</taxon>
        <taxon>Pseudomonadota</taxon>
        <taxon>Alphaproteobacteria</taxon>
        <taxon>Hyphomicrobiales</taxon>
        <taxon>Methylobacteriaceae</taxon>
        <taxon>Microvirga</taxon>
    </lineage>
</organism>
<gene>
    <name evidence="6" type="ORF">GDR74_04875</name>
</gene>
<dbReference type="InterPro" id="IPR000847">
    <property type="entry name" value="LysR_HTH_N"/>
</dbReference>
<dbReference type="PROSITE" id="PS50931">
    <property type="entry name" value="HTH_LYSR"/>
    <property type="match status" value="1"/>
</dbReference>
<keyword evidence="7" id="KW-1185">Reference proteome</keyword>
<evidence type="ECO:0000313" key="7">
    <source>
        <dbReference type="Proteomes" id="UP000325614"/>
    </source>
</evidence>
<dbReference type="Proteomes" id="UP000325614">
    <property type="component" value="Chromosome"/>
</dbReference>